<dbReference type="PANTHER" id="PTHR46082">
    <property type="entry name" value="ATP/GTP-BINDING PROTEIN-RELATED"/>
    <property type="match status" value="1"/>
</dbReference>
<comment type="caution">
    <text evidence="2">The sequence shown here is derived from an EMBL/GenBank/DDBJ whole genome shotgun (WGS) entry which is preliminary data.</text>
</comment>
<gene>
    <name evidence="2" type="ORF">CH63R_14438</name>
</gene>
<reference evidence="3" key="1">
    <citation type="journal article" date="2017" name="BMC Genomics">
        <title>Gapless genome assembly of Colletotrichum higginsianum reveals chromosome structure and association of transposable elements with secondary metabolite gene clusters.</title>
        <authorList>
            <person name="Dallery J.-F."/>
            <person name="Lapalu N."/>
            <person name="Zampounis A."/>
            <person name="Pigne S."/>
            <person name="Luyten I."/>
            <person name="Amselem J."/>
            <person name="Wittenberg A.H.J."/>
            <person name="Zhou S."/>
            <person name="de Queiroz M.V."/>
            <person name="Robin G.P."/>
            <person name="Auger A."/>
            <person name="Hainaut M."/>
            <person name="Henrissat B."/>
            <person name="Kim K.-T."/>
            <person name="Lee Y.-H."/>
            <person name="Lespinet O."/>
            <person name="Schwartz D.C."/>
            <person name="Thon M.R."/>
            <person name="O'Connell R.J."/>
        </authorList>
    </citation>
    <scope>NUCLEOTIDE SEQUENCE [LARGE SCALE GENOMIC DNA]</scope>
    <source>
        <strain evidence="3">IMI 349063</strain>
    </source>
</reference>
<name>A0A1B7XQV5_COLHI</name>
<dbReference type="PANTHER" id="PTHR46082:SF6">
    <property type="entry name" value="AAA+ ATPASE DOMAIN-CONTAINING PROTEIN-RELATED"/>
    <property type="match status" value="1"/>
</dbReference>
<evidence type="ECO:0000259" key="1">
    <source>
        <dbReference type="Pfam" id="PF01048"/>
    </source>
</evidence>
<evidence type="ECO:0000313" key="2">
    <source>
        <dbReference type="EMBL" id="OBR02137.1"/>
    </source>
</evidence>
<dbReference type="VEuPathDB" id="FungiDB:CH63R_14438"/>
<keyword evidence="3" id="KW-1185">Reference proteome</keyword>
<dbReference type="InterPro" id="IPR035994">
    <property type="entry name" value="Nucleoside_phosphorylase_sf"/>
</dbReference>
<dbReference type="OrthoDB" id="20872at2759"/>
<organism evidence="2 3">
    <name type="scientific">Colletotrichum higginsianum (strain IMI 349063)</name>
    <name type="common">Crucifer anthracnose fungus</name>
    <dbReference type="NCBI Taxonomy" id="759273"/>
    <lineage>
        <taxon>Eukaryota</taxon>
        <taxon>Fungi</taxon>
        <taxon>Dikarya</taxon>
        <taxon>Ascomycota</taxon>
        <taxon>Pezizomycotina</taxon>
        <taxon>Sordariomycetes</taxon>
        <taxon>Hypocreomycetidae</taxon>
        <taxon>Glomerellales</taxon>
        <taxon>Glomerellaceae</taxon>
        <taxon>Colletotrichum</taxon>
        <taxon>Colletotrichum destructivum species complex</taxon>
    </lineage>
</organism>
<proteinExistence type="predicted"/>
<dbReference type="InterPro" id="IPR053137">
    <property type="entry name" value="NLR-like"/>
</dbReference>
<dbReference type="GeneID" id="28873519"/>
<dbReference type="Pfam" id="PF01048">
    <property type="entry name" value="PNP_UDP_1"/>
    <property type="match status" value="1"/>
</dbReference>
<dbReference type="InterPro" id="IPR000845">
    <property type="entry name" value="Nucleoside_phosphorylase_d"/>
</dbReference>
<protein>
    <submittedName>
        <fullName evidence="2">Phosphorylase superfamily protein</fullName>
    </submittedName>
</protein>
<dbReference type="GO" id="GO:0009116">
    <property type="term" value="P:nucleoside metabolic process"/>
    <property type="evidence" value="ECO:0007669"/>
    <property type="project" value="InterPro"/>
</dbReference>
<dbReference type="Gene3D" id="3.40.50.1580">
    <property type="entry name" value="Nucleoside phosphorylase domain"/>
    <property type="match status" value="1"/>
</dbReference>
<dbReference type="KEGG" id="chig:CH63R_14438"/>
<evidence type="ECO:0000313" key="3">
    <source>
        <dbReference type="Proteomes" id="UP000092177"/>
    </source>
</evidence>
<accession>A0A1B7XQV5</accession>
<dbReference type="AlphaFoldDB" id="A0A1B7XQV5"/>
<feature type="domain" description="Nucleoside phosphorylase" evidence="1">
    <location>
        <begin position="55"/>
        <end position="339"/>
    </location>
</feature>
<dbReference type="RefSeq" id="XP_018150655.1">
    <property type="nucleotide sequence ID" value="XM_018309412.1"/>
</dbReference>
<dbReference type="EMBL" id="LTAN01000011">
    <property type="protein sequence ID" value="OBR02137.1"/>
    <property type="molecule type" value="Genomic_DNA"/>
</dbReference>
<dbReference type="SUPFAM" id="SSF53167">
    <property type="entry name" value="Purine and uridine phosphorylases"/>
    <property type="match status" value="1"/>
</dbReference>
<dbReference type="Proteomes" id="UP000092177">
    <property type="component" value="Chromosome 11"/>
</dbReference>
<sequence length="359" mass="39176">MSSQNFTNSGSVVQHNNTGNGLQYCTVHGSTTFAIQDLEYPCRTTADHPVAKISIAIICALPLAYDAVSLLFDFWEDEWQYSRAYGDTNMYVMGRIGEYNVALALLPDMGTAATARAAAGVRLSFTRLKISFLVGACGGVPGTGPNEVLLGDVIIKLGKKHLQKKTGVYLKQLQNEAVRQSRRSNYQYPSVAEDKLFAPTYRHRHCAPHPCSICSEESDGFCEEAIGASCAELRCDDNQLVPRGRQETNQNQAPDDMRCPKIHIGRIASGVTAMKSGEHRDRVAAQLDVIAFETEGASAWDEVPCIVIKGVCDYADSHKNKKWQPYAAATAASVMRAVLEWYASSTGSTSTSVSINAYQ</sequence>
<dbReference type="GO" id="GO:0003824">
    <property type="term" value="F:catalytic activity"/>
    <property type="evidence" value="ECO:0007669"/>
    <property type="project" value="InterPro"/>
</dbReference>